<feature type="domain" description="KIB1-4 beta-propeller" evidence="2">
    <location>
        <begin position="221"/>
        <end position="278"/>
    </location>
</feature>
<keyword evidence="1" id="KW-1133">Transmembrane helix</keyword>
<feature type="transmembrane region" description="Helical" evidence="1">
    <location>
        <begin position="112"/>
        <end position="132"/>
    </location>
</feature>
<keyword evidence="1" id="KW-0812">Transmembrane</keyword>
<dbReference type="AlphaFoldDB" id="A0AA88JD37"/>
<name>A0AA88JD37_FICCA</name>
<dbReference type="InterPro" id="IPR050942">
    <property type="entry name" value="F-box_BR-signaling"/>
</dbReference>
<dbReference type="EMBL" id="BTGU01011624">
    <property type="protein sequence ID" value="GMN72318.1"/>
    <property type="molecule type" value="Genomic_DNA"/>
</dbReference>
<dbReference type="PANTHER" id="PTHR44259">
    <property type="entry name" value="OS07G0183000 PROTEIN-RELATED"/>
    <property type="match status" value="1"/>
</dbReference>
<feature type="non-terminal residue" evidence="3">
    <location>
        <position position="1"/>
    </location>
</feature>
<organism evidence="3 4">
    <name type="scientific">Ficus carica</name>
    <name type="common">Common fig</name>
    <dbReference type="NCBI Taxonomy" id="3494"/>
    <lineage>
        <taxon>Eukaryota</taxon>
        <taxon>Viridiplantae</taxon>
        <taxon>Streptophyta</taxon>
        <taxon>Embryophyta</taxon>
        <taxon>Tracheophyta</taxon>
        <taxon>Spermatophyta</taxon>
        <taxon>Magnoliopsida</taxon>
        <taxon>eudicotyledons</taxon>
        <taxon>Gunneridae</taxon>
        <taxon>Pentapetalae</taxon>
        <taxon>rosids</taxon>
        <taxon>fabids</taxon>
        <taxon>Rosales</taxon>
        <taxon>Moraceae</taxon>
        <taxon>Ficeae</taxon>
        <taxon>Ficus</taxon>
    </lineage>
</organism>
<reference evidence="3" key="1">
    <citation type="submission" date="2023-07" db="EMBL/GenBank/DDBJ databases">
        <title>draft genome sequence of fig (Ficus carica).</title>
        <authorList>
            <person name="Takahashi T."/>
            <person name="Nishimura K."/>
        </authorList>
    </citation>
    <scope>NUCLEOTIDE SEQUENCE</scope>
</reference>
<sequence>MNISRLCNKILANGSAHVIFSLALTELHHVFLYSPITLTSNDETGKLVVSFVMGAISLNSIVQRYKRNTVTRQAETSLLQVLFCFVVCHILPVVKYFNQTCEKLPMGWKMQAIIYIFCDFVVHLVVFHDLVLLTGSKKKSDPCARSDYNDYAHGSPNPLSKLDDHCLERIVQQVTNYKDFVAFSEVCHLSRDVCSNMEWDGGPKPPCLVLSEKPDCSSRPFFSLHKRRAFMLDLPAAVGRRIWGSPHGWLVTVGPELDPQLMNPFSRVCMNLPPFPTMQNQLARGNWIDFNGPITAKAEPVAPHPIQEYVSYQPHHEKTGRAYLVPSQDDLFGVFRYSSKDIGFERTVQFFVYKFDFESLEWESVWSIEDKAFFVGNGNSWSINLSHTVNCNSNSIFYGDDIEGGFGLDNGIYDLETLQTEFLRFGANVPCSQPLATWLTPCLTPSTFRSEGSILEGAKKRKSGSKTLSMVDERVLTSLTIWDD</sequence>
<evidence type="ECO:0000256" key="1">
    <source>
        <dbReference type="SAM" id="Phobius"/>
    </source>
</evidence>
<dbReference type="Proteomes" id="UP001187192">
    <property type="component" value="Unassembled WGS sequence"/>
</dbReference>
<proteinExistence type="predicted"/>
<evidence type="ECO:0000313" key="4">
    <source>
        <dbReference type="Proteomes" id="UP001187192"/>
    </source>
</evidence>
<accession>A0AA88JD37</accession>
<evidence type="ECO:0000313" key="3">
    <source>
        <dbReference type="EMBL" id="GMN72318.1"/>
    </source>
</evidence>
<feature type="domain" description="KIB1-4 beta-propeller" evidence="2">
    <location>
        <begin position="308"/>
        <end position="414"/>
    </location>
</feature>
<dbReference type="Pfam" id="PF03478">
    <property type="entry name" value="Beta-prop_KIB1-4"/>
    <property type="match status" value="2"/>
</dbReference>
<keyword evidence="1" id="KW-0472">Membrane</keyword>
<evidence type="ECO:0000259" key="2">
    <source>
        <dbReference type="Pfam" id="PF03478"/>
    </source>
</evidence>
<gene>
    <name evidence="3" type="ORF">TIFTF001_052832</name>
</gene>
<comment type="caution">
    <text evidence="3">The sequence shown here is derived from an EMBL/GenBank/DDBJ whole genome shotgun (WGS) entry which is preliminary data.</text>
</comment>
<dbReference type="PANTHER" id="PTHR44259:SF114">
    <property type="entry name" value="OS06G0707300 PROTEIN"/>
    <property type="match status" value="1"/>
</dbReference>
<dbReference type="InterPro" id="IPR005174">
    <property type="entry name" value="KIB1-4_b-propeller"/>
</dbReference>
<keyword evidence="4" id="KW-1185">Reference proteome</keyword>
<protein>
    <recommendedName>
        <fullName evidence="2">KIB1-4 beta-propeller domain-containing protein</fullName>
    </recommendedName>
</protein>
<feature type="transmembrane region" description="Helical" evidence="1">
    <location>
        <begin position="74"/>
        <end position="92"/>
    </location>
</feature>